<keyword evidence="3" id="KW-1185">Reference proteome</keyword>
<dbReference type="RefSeq" id="XP_056765077.1">
    <property type="nucleotide sequence ID" value="XM_056909373.1"/>
</dbReference>
<organism evidence="2 3">
    <name type="scientific">Penicillium daleae</name>
    <dbReference type="NCBI Taxonomy" id="63821"/>
    <lineage>
        <taxon>Eukaryota</taxon>
        <taxon>Fungi</taxon>
        <taxon>Dikarya</taxon>
        <taxon>Ascomycota</taxon>
        <taxon>Pezizomycotina</taxon>
        <taxon>Eurotiomycetes</taxon>
        <taxon>Eurotiomycetidae</taxon>
        <taxon>Eurotiales</taxon>
        <taxon>Aspergillaceae</taxon>
        <taxon>Penicillium</taxon>
    </lineage>
</organism>
<evidence type="ECO:0000256" key="1">
    <source>
        <dbReference type="SAM" id="MobiDB-lite"/>
    </source>
</evidence>
<accession>A0AAD6C4P0</accession>
<dbReference type="EMBL" id="JAPVEA010000006">
    <property type="protein sequence ID" value="KAJ5449542.1"/>
    <property type="molecule type" value="Genomic_DNA"/>
</dbReference>
<reference evidence="2" key="1">
    <citation type="submission" date="2022-12" db="EMBL/GenBank/DDBJ databases">
        <authorList>
            <person name="Petersen C."/>
        </authorList>
    </citation>
    <scope>NUCLEOTIDE SEQUENCE</scope>
    <source>
        <strain evidence="2">IBT 16125</strain>
    </source>
</reference>
<reference evidence="2" key="2">
    <citation type="journal article" date="2023" name="IMA Fungus">
        <title>Comparative genomic study of the Penicillium genus elucidates a diverse pangenome and 15 lateral gene transfer events.</title>
        <authorList>
            <person name="Petersen C."/>
            <person name="Sorensen T."/>
            <person name="Nielsen M.R."/>
            <person name="Sondergaard T.E."/>
            <person name="Sorensen J.L."/>
            <person name="Fitzpatrick D.A."/>
            <person name="Frisvad J.C."/>
            <person name="Nielsen K.L."/>
        </authorList>
    </citation>
    <scope>NUCLEOTIDE SEQUENCE</scope>
    <source>
        <strain evidence="2">IBT 16125</strain>
    </source>
</reference>
<evidence type="ECO:0000313" key="2">
    <source>
        <dbReference type="EMBL" id="KAJ5449542.1"/>
    </source>
</evidence>
<protein>
    <submittedName>
        <fullName evidence="2">Uncharacterized protein</fullName>
    </submittedName>
</protein>
<feature type="region of interest" description="Disordered" evidence="1">
    <location>
        <begin position="1"/>
        <end position="21"/>
    </location>
</feature>
<proteinExistence type="predicted"/>
<dbReference type="Proteomes" id="UP001213681">
    <property type="component" value="Unassembled WGS sequence"/>
</dbReference>
<sequence>MPPDPSQEPQRKERQALRPSTGDLHARSYLRHLVLPETALRSTLELLQSYQTVLQADLNLARLFEVPLASDLKAERLQSLFTESNPRALEADQARCTIHWADVVLSSTYEWEQQADGNNHVRVDKGKVEVSKQDHEFITTGLPRQIADPHSYPSDVASEINIVKLTRSQIAPWRDLTVRCSCSPPSVDHSADLCEFSESNNR</sequence>
<name>A0AAD6C4P0_9EURO</name>
<comment type="caution">
    <text evidence="2">The sequence shown here is derived from an EMBL/GenBank/DDBJ whole genome shotgun (WGS) entry which is preliminary data.</text>
</comment>
<gene>
    <name evidence="2" type="ORF">N7458_005991</name>
</gene>
<evidence type="ECO:0000313" key="3">
    <source>
        <dbReference type="Proteomes" id="UP001213681"/>
    </source>
</evidence>
<dbReference type="AlphaFoldDB" id="A0AAD6C4P0"/>
<dbReference type="GeneID" id="81599616"/>